<evidence type="ECO:0000313" key="1">
    <source>
        <dbReference type="EMBL" id="XPM67196.1"/>
    </source>
</evidence>
<sequence length="356" mass="41214">MSKQITKNQHYVPQCLLKHFCFDAKKGKKINIFDIERSVVRYNQSVKEVFSQNYFYGKDNEVETFMAENIEGSASKVLDKIVDGDFTIVDEDVLTLHRFILSLFYRTPEASERVSGFVNSQLESVVRELLSLNGFDPEEASAGRFNFYQDRLASLITVQGVLDSIILRDLDCHIIKNETASEFYISDHPVFIYNWLYRDLEHPGVTSITATGLQIFLPLSPQITLCLYDPKVYKYGQKSLVTCISKDEDIEILNSFQVINSDSIIGFHSKQNEAHVKQLYERYKSIKLHQYESGILSTQEEGEGKIRSTHFVFTRQAKLRKMPSFVKIKRKLEATRLHTKREILNYLQNTWSSKSL</sequence>
<protein>
    <submittedName>
        <fullName evidence="1">DUF4238 domain-containing protein</fullName>
    </submittedName>
</protein>
<dbReference type="Proteomes" id="UP000095472">
    <property type="component" value="Chromosome"/>
</dbReference>
<evidence type="ECO:0000313" key="2">
    <source>
        <dbReference type="Proteomes" id="UP000095472"/>
    </source>
</evidence>
<proteinExistence type="predicted"/>
<dbReference type="EMBL" id="CP182909">
    <property type="protein sequence ID" value="XPM67196.1"/>
    <property type="molecule type" value="Genomic_DNA"/>
</dbReference>
<gene>
    <name evidence="1" type="ORF">BH720_018815</name>
</gene>
<reference evidence="1 2" key="1">
    <citation type="journal article" date="2016" name="Genome Announc.">
        <title>Draft Genome Sequence of the Thermotolerant Cyanobacterium Desertifilum sp. IPPAS B-1220.</title>
        <authorList>
            <person name="Mironov K.S."/>
            <person name="Sinetova M.A."/>
            <person name="Bolatkhan K."/>
            <person name="Zayadan B.K."/>
            <person name="Ustinova V.V."/>
            <person name="Kupriyanova E.V."/>
            <person name="Skrypnik A.N."/>
            <person name="Gogoleva N.E."/>
            <person name="Gogolev Y.V."/>
            <person name="Los D.A."/>
        </authorList>
    </citation>
    <scope>NUCLEOTIDE SEQUENCE [LARGE SCALE GENOMIC DNA]</scope>
    <source>
        <strain evidence="1 2">IPPAS B-1220</strain>
    </source>
</reference>
<organism evidence="1 2">
    <name type="scientific">Desertifilum tharense IPPAS B-1220</name>
    <dbReference type="NCBI Taxonomy" id="1781255"/>
    <lineage>
        <taxon>Bacteria</taxon>
        <taxon>Bacillati</taxon>
        <taxon>Cyanobacteriota</taxon>
        <taxon>Cyanophyceae</taxon>
        <taxon>Desertifilales</taxon>
        <taxon>Desertifilaceae</taxon>
        <taxon>Desertifilum</taxon>
    </lineage>
</organism>
<keyword evidence="2" id="KW-1185">Reference proteome</keyword>
<name>A0ACD5H3V8_9CYAN</name>
<accession>A0ACD5H3V8</accession>